<feature type="signal peptide" evidence="6">
    <location>
        <begin position="1"/>
        <end position="34"/>
    </location>
</feature>
<proteinExistence type="inferred from homology"/>
<keyword evidence="6" id="KW-0472">Membrane</keyword>
<dbReference type="PROSITE" id="PS01037">
    <property type="entry name" value="SBP_BACTERIAL_1"/>
    <property type="match status" value="1"/>
</dbReference>
<gene>
    <name evidence="8" type="ORF">CSTERTH_04625</name>
</gene>
<dbReference type="PROSITE" id="PS51257">
    <property type="entry name" value="PROKAR_LIPOPROTEIN"/>
    <property type="match status" value="1"/>
</dbReference>
<dbReference type="GO" id="GO:0042956">
    <property type="term" value="P:maltodextrin transmembrane transport"/>
    <property type="evidence" value="ECO:0007669"/>
    <property type="project" value="TreeGrafter"/>
</dbReference>
<dbReference type="PANTHER" id="PTHR30061">
    <property type="entry name" value="MALTOSE-BINDING PERIPLASMIC PROTEIN"/>
    <property type="match status" value="1"/>
</dbReference>
<reference evidence="8 9" key="1">
    <citation type="submission" date="2016-02" db="EMBL/GenBank/DDBJ databases">
        <title>Comparison of Clostridium stercorarium subspecies using comparative genomics and transcriptomics.</title>
        <authorList>
            <person name="Schellenberg J."/>
            <person name="Thallinger G."/>
            <person name="Levin D.B."/>
            <person name="Zhang X."/>
            <person name="Alvare G."/>
            <person name="Fristensky B."/>
            <person name="Sparling R."/>
        </authorList>
    </citation>
    <scope>NUCLEOTIDE SEQUENCE [LARGE SCALE GENOMIC DNA]</scope>
    <source>
        <strain evidence="8 9">DSM 2910</strain>
    </source>
</reference>
<evidence type="ECO:0000256" key="1">
    <source>
        <dbReference type="ARBA" id="ARBA00008520"/>
    </source>
</evidence>
<evidence type="ECO:0000256" key="3">
    <source>
        <dbReference type="ARBA" id="ARBA00022597"/>
    </source>
</evidence>
<dbReference type="GO" id="GO:1901982">
    <property type="term" value="F:maltose binding"/>
    <property type="evidence" value="ECO:0007669"/>
    <property type="project" value="TreeGrafter"/>
</dbReference>
<feature type="region of interest" description="Disordered" evidence="7">
    <location>
        <begin position="35"/>
        <end position="69"/>
    </location>
</feature>
<dbReference type="InterPro" id="IPR006060">
    <property type="entry name" value="Maltose/Cyclodextrin-bd"/>
</dbReference>
<dbReference type="InterPro" id="IPR006061">
    <property type="entry name" value="SBP_1_CS"/>
</dbReference>
<dbReference type="PANTHER" id="PTHR30061:SF50">
    <property type="entry name" value="MALTOSE_MALTODEXTRIN-BINDING PERIPLASMIC PROTEIN"/>
    <property type="match status" value="1"/>
</dbReference>
<evidence type="ECO:0000256" key="6">
    <source>
        <dbReference type="RuleBase" id="RU365005"/>
    </source>
</evidence>
<feature type="chain" id="PRO_5013427072" description="Maltodextrin-binding protein" evidence="6">
    <location>
        <begin position="35"/>
        <end position="446"/>
    </location>
</feature>
<dbReference type="GO" id="GO:0055052">
    <property type="term" value="C:ATP-binding cassette (ABC) transporter complex, substrate-binding subunit-containing"/>
    <property type="evidence" value="ECO:0007669"/>
    <property type="project" value="TreeGrafter"/>
</dbReference>
<evidence type="ECO:0000256" key="7">
    <source>
        <dbReference type="SAM" id="MobiDB-lite"/>
    </source>
</evidence>
<dbReference type="PRINTS" id="PR00181">
    <property type="entry name" value="MALTOSEBP"/>
</dbReference>
<evidence type="ECO:0000256" key="4">
    <source>
        <dbReference type="ARBA" id="ARBA00022729"/>
    </source>
</evidence>
<protein>
    <recommendedName>
        <fullName evidence="5 6">Maltodextrin-binding protein</fullName>
    </recommendedName>
</protein>
<dbReference type="OrthoDB" id="9766758at2"/>
<accession>A0A1B1YC89</accession>
<keyword evidence="6" id="KW-0449">Lipoprotein</keyword>
<keyword evidence="4 6" id="KW-0732">Signal</keyword>
<dbReference type="CDD" id="cd13586">
    <property type="entry name" value="PBP2_Maltose_binding_like"/>
    <property type="match status" value="1"/>
</dbReference>
<keyword evidence="6" id="KW-1003">Cell membrane</keyword>
<sequence>MYVKKISGLKRILVMMLVLSVALLGTACSNTSNKQEQTAVQETKNEQNTPAATNESNNTDTGELVPEPGAKLRLWDSDDEGVKEWALEMIEKFQEKYGIEVTFDTVSHTDAPGKLQTDGPAKLAADVFILASDHLGEMYQQGFIYPNDVSDKSEFFESAVEACSIDGQLYGFPAAIETPALIYNKSFVKEPPKTFDELIEISRQFLDKKNNKYGFMMEVWNFYYVYAFMSGYGGYVFGNNGTDPYDIGLNSEASIKALEFYRTLKEIIPLQREDISYDIKSGLFIEGKLLFDFNGPWAIKAYKDAGIDVGVAPLPLLPNGQRPITFSGVRTYCVNTYTDYPNAAKLLAQFLTSKEALLRRYELTNQLPTRNDLLSEPEIKENPVNSGFLEQAVHSQPMPSIPHMQAVWSNMEIALTEIWNNPDADIKTELDRAVNNIMETDFYKNN</sequence>
<feature type="compositionally biased region" description="Polar residues" evidence="7">
    <location>
        <begin position="35"/>
        <end position="61"/>
    </location>
</feature>
<dbReference type="Proteomes" id="UP000092971">
    <property type="component" value="Chromosome"/>
</dbReference>
<dbReference type="InterPro" id="IPR006059">
    <property type="entry name" value="SBP"/>
</dbReference>
<dbReference type="GO" id="GO:0015144">
    <property type="term" value="F:carbohydrate transmembrane transporter activity"/>
    <property type="evidence" value="ECO:0007669"/>
    <property type="project" value="InterPro"/>
</dbReference>
<comment type="similarity">
    <text evidence="1 6">Belongs to the bacterial solute-binding protein 1 family.</text>
</comment>
<dbReference type="Pfam" id="PF13416">
    <property type="entry name" value="SBP_bac_8"/>
    <property type="match status" value="1"/>
</dbReference>
<dbReference type="SUPFAM" id="SSF53850">
    <property type="entry name" value="Periplasmic binding protein-like II"/>
    <property type="match status" value="1"/>
</dbReference>
<evidence type="ECO:0000256" key="2">
    <source>
        <dbReference type="ARBA" id="ARBA00022448"/>
    </source>
</evidence>
<dbReference type="RefSeq" id="WP_015358663.1">
    <property type="nucleotide sequence ID" value="NZ_CP014672.1"/>
</dbReference>
<keyword evidence="3 6" id="KW-0762">Sugar transport</keyword>
<evidence type="ECO:0000313" key="8">
    <source>
        <dbReference type="EMBL" id="ANW98375.1"/>
    </source>
</evidence>
<dbReference type="AlphaFoldDB" id="A0A1B1YC89"/>
<name>A0A1B1YC89_THEST</name>
<evidence type="ECO:0000313" key="9">
    <source>
        <dbReference type="Proteomes" id="UP000092971"/>
    </source>
</evidence>
<comment type="subcellular location">
    <subcellularLocation>
        <location evidence="6">Cell membrane</location>
        <topology evidence="6">Lipid-anchor</topology>
    </subcellularLocation>
</comment>
<dbReference type="Gene3D" id="3.40.190.10">
    <property type="entry name" value="Periplasmic binding protein-like II"/>
    <property type="match status" value="2"/>
</dbReference>
<dbReference type="EMBL" id="CP014672">
    <property type="protein sequence ID" value="ANW98375.1"/>
    <property type="molecule type" value="Genomic_DNA"/>
</dbReference>
<keyword evidence="2 6" id="KW-0813">Transport</keyword>
<evidence type="ECO:0000256" key="5">
    <source>
        <dbReference type="ARBA" id="ARBA00030303"/>
    </source>
</evidence>
<dbReference type="GO" id="GO:0015768">
    <property type="term" value="P:maltose transport"/>
    <property type="evidence" value="ECO:0007669"/>
    <property type="project" value="TreeGrafter"/>
</dbReference>
<organism evidence="8 9">
    <name type="scientific">Thermoclostridium stercorarium subsp. thermolacticum DSM 2910</name>
    <dbReference type="NCBI Taxonomy" id="1121336"/>
    <lineage>
        <taxon>Bacteria</taxon>
        <taxon>Bacillati</taxon>
        <taxon>Bacillota</taxon>
        <taxon>Clostridia</taxon>
        <taxon>Eubacteriales</taxon>
        <taxon>Oscillospiraceae</taxon>
        <taxon>Thermoclostridium</taxon>
    </lineage>
</organism>